<dbReference type="Pfam" id="PF13378">
    <property type="entry name" value="MR_MLE_C"/>
    <property type="match status" value="1"/>
</dbReference>
<dbReference type="SMART" id="SM00922">
    <property type="entry name" value="MR_MLE"/>
    <property type="match status" value="1"/>
</dbReference>
<proteinExistence type="predicted"/>
<feature type="domain" description="Mandelate racemase/muconate lactonizing enzyme C-terminal" evidence="4">
    <location>
        <begin position="153"/>
        <end position="256"/>
    </location>
</feature>
<comment type="cofactor">
    <cofactor evidence="1">
        <name>Mg(2+)</name>
        <dbReference type="ChEBI" id="CHEBI:18420"/>
    </cofactor>
</comment>
<protein>
    <submittedName>
        <fullName evidence="5">Enolase</fullName>
    </submittedName>
</protein>
<dbReference type="InterPro" id="IPR046945">
    <property type="entry name" value="RHMD-like"/>
</dbReference>
<keyword evidence="6" id="KW-1185">Reference proteome</keyword>
<dbReference type="InterPro" id="IPR029065">
    <property type="entry name" value="Enolase_C-like"/>
</dbReference>
<dbReference type="Gene3D" id="3.30.390.10">
    <property type="entry name" value="Enolase-like, N-terminal domain"/>
    <property type="match status" value="1"/>
</dbReference>
<evidence type="ECO:0000313" key="5">
    <source>
        <dbReference type="EMBL" id="MCV3272297.1"/>
    </source>
</evidence>
<evidence type="ECO:0000259" key="4">
    <source>
        <dbReference type="SMART" id="SM00922"/>
    </source>
</evidence>
<sequence length="386" mass="41868">MKALAITSVRLIRFRTETVKEKDSDGHDHPCAPRPTTLALLSIDTDAGVTGEVLCPPSVLRAELLEAYIRPILLDQNPFDRERLWQAMARWQRGAAQQLTDKAIGYVDHALWDLAGKALGLPVWRLIGGARNKVPAYGSTMCGDERKEGLATPEDYGHFAEALVARGYQAIKLHTWMPPVSWAPSVRMDIAACAAVREAVGSDIALMLDANHWYSRTEALTLGRGIEALGYLWYEEPMEEASTSSYRWLSQQLSIPVIGPESAPGKHFTRAEWAASGACDVLRTGVNDVGGITPAIKCVHLAQSFNMEIEVHGGGVGNLALIGGTGAGRYYERGLLHPFLDHDAPPPHLTAIPDPMDADGLVHLSEAPGLGDALDRDFIAANTLPD</sequence>
<reference evidence="5 6" key="1">
    <citation type="submission" date="2022-04" db="EMBL/GenBank/DDBJ databases">
        <title>Roseobacter sp. WL0113 is a bacterium isolated from neritic sediment.</title>
        <authorList>
            <person name="Wang L."/>
            <person name="He W."/>
            <person name="Zhang D.-F."/>
        </authorList>
    </citation>
    <scope>NUCLEOTIDE SEQUENCE [LARGE SCALE GENOMIC DNA]</scope>
    <source>
        <strain evidence="5 6">WL0113</strain>
    </source>
</reference>
<dbReference type="InterPro" id="IPR013341">
    <property type="entry name" value="Mandelate_racemase_N_dom"/>
</dbReference>
<dbReference type="Gene3D" id="3.20.20.120">
    <property type="entry name" value="Enolase-like C-terminal domain"/>
    <property type="match status" value="1"/>
</dbReference>
<dbReference type="Proteomes" id="UP001208690">
    <property type="component" value="Unassembled WGS sequence"/>
</dbReference>
<dbReference type="Pfam" id="PF02746">
    <property type="entry name" value="MR_MLE_N"/>
    <property type="match status" value="1"/>
</dbReference>
<evidence type="ECO:0000313" key="6">
    <source>
        <dbReference type="Proteomes" id="UP001208690"/>
    </source>
</evidence>
<comment type="caution">
    <text evidence="5">The sequence shown here is derived from an EMBL/GenBank/DDBJ whole genome shotgun (WGS) entry which is preliminary data.</text>
</comment>
<dbReference type="PANTHER" id="PTHR13794">
    <property type="entry name" value="ENOLASE SUPERFAMILY, MANDELATE RACEMASE"/>
    <property type="match status" value="1"/>
</dbReference>
<dbReference type="SUPFAM" id="SSF51604">
    <property type="entry name" value="Enolase C-terminal domain-like"/>
    <property type="match status" value="1"/>
</dbReference>
<dbReference type="InterPro" id="IPR013342">
    <property type="entry name" value="Mandelate_racemase_C"/>
</dbReference>
<evidence type="ECO:0000256" key="1">
    <source>
        <dbReference type="ARBA" id="ARBA00001946"/>
    </source>
</evidence>
<accession>A0ABT3BFF2</accession>
<keyword evidence="3" id="KW-0460">Magnesium</keyword>
<gene>
    <name evidence="5" type="ORF">MUB52_12740</name>
</gene>
<evidence type="ECO:0000256" key="2">
    <source>
        <dbReference type="ARBA" id="ARBA00022723"/>
    </source>
</evidence>
<organism evidence="5 6">
    <name type="scientific">Roseobacter sinensis</name>
    <dbReference type="NCBI Taxonomy" id="2931391"/>
    <lineage>
        <taxon>Bacteria</taxon>
        <taxon>Pseudomonadati</taxon>
        <taxon>Pseudomonadota</taxon>
        <taxon>Alphaproteobacteria</taxon>
        <taxon>Rhodobacterales</taxon>
        <taxon>Roseobacteraceae</taxon>
        <taxon>Roseobacter</taxon>
    </lineage>
</organism>
<name>A0ABT3BFF2_9RHOB</name>
<dbReference type="SUPFAM" id="SSF54826">
    <property type="entry name" value="Enolase N-terminal domain-like"/>
    <property type="match status" value="1"/>
</dbReference>
<dbReference type="EMBL" id="JALIEB010000007">
    <property type="protein sequence ID" value="MCV3272297.1"/>
    <property type="molecule type" value="Genomic_DNA"/>
</dbReference>
<dbReference type="PANTHER" id="PTHR13794:SF58">
    <property type="entry name" value="MITOCHONDRIAL ENOLASE SUPERFAMILY MEMBER 1"/>
    <property type="match status" value="1"/>
</dbReference>
<evidence type="ECO:0000256" key="3">
    <source>
        <dbReference type="ARBA" id="ARBA00022842"/>
    </source>
</evidence>
<dbReference type="InterPro" id="IPR029017">
    <property type="entry name" value="Enolase-like_N"/>
</dbReference>
<dbReference type="InterPro" id="IPR036849">
    <property type="entry name" value="Enolase-like_C_sf"/>
</dbReference>
<dbReference type="RefSeq" id="WP_263844616.1">
    <property type="nucleotide sequence ID" value="NZ_JALIEB010000007.1"/>
</dbReference>
<keyword evidence="2" id="KW-0479">Metal-binding</keyword>